<evidence type="ECO:0000256" key="12">
    <source>
        <dbReference type="HAMAP-Rule" id="MF_01981"/>
    </source>
</evidence>
<evidence type="ECO:0000313" key="14">
    <source>
        <dbReference type="EMBL" id="HGZ11676.1"/>
    </source>
</evidence>
<evidence type="ECO:0000256" key="11">
    <source>
        <dbReference type="ARBA" id="ARBA00048072"/>
    </source>
</evidence>
<evidence type="ECO:0000256" key="1">
    <source>
        <dbReference type="ARBA" id="ARBA00001946"/>
    </source>
</evidence>
<keyword evidence="9 12" id="KW-0324">Glycolysis</keyword>
<organism evidence="14">
    <name type="scientific">Desulfobacca acetoxidans</name>
    <dbReference type="NCBI Taxonomy" id="60893"/>
    <lineage>
        <taxon>Bacteria</taxon>
        <taxon>Pseudomonadati</taxon>
        <taxon>Thermodesulfobacteriota</taxon>
        <taxon>Desulfobaccia</taxon>
        <taxon>Desulfobaccales</taxon>
        <taxon>Desulfobaccaceae</taxon>
        <taxon>Desulfobacca</taxon>
    </lineage>
</organism>
<evidence type="ECO:0000256" key="9">
    <source>
        <dbReference type="ARBA" id="ARBA00023152"/>
    </source>
</evidence>
<dbReference type="UniPathway" id="UPA00109">
    <property type="reaction ID" value="UER00182"/>
</dbReference>
<comment type="catalytic activity">
    <reaction evidence="10 12">
        <text>beta-D-fructose 6-phosphate + ATP = beta-D-fructose 1,6-bisphosphate + ADP + H(+)</text>
        <dbReference type="Rhea" id="RHEA:16109"/>
        <dbReference type="ChEBI" id="CHEBI:15378"/>
        <dbReference type="ChEBI" id="CHEBI:30616"/>
        <dbReference type="ChEBI" id="CHEBI:32966"/>
        <dbReference type="ChEBI" id="CHEBI:57634"/>
        <dbReference type="ChEBI" id="CHEBI:456216"/>
        <dbReference type="EC" id="2.7.1.11"/>
    </reaction>
</comment>
<feature type="binding site" evidence="12">
    <location>
        <begin position="172"/>
        <end position="173"/>
    </location>
    <ligand>
        <name>ATP</name>
        <dbReference type="ChEBI" id="CHEBI:30616"/>
    </ligand>
</feature>
<dbReference type="FunFam" id="3.40.50.450:FF:000002">
    <property type="entry name" value="ATP-dependent 6-phosphofructokinase"/>
    <property type="match status" value="1"/>
</dbReference>
<dbReference type="GO" id="GO:0003872">
    <property type="term" value="F:6-phosphofructokinase activity"/>
    <property type="evidence" value="ECO:0007669"/>
    <property type="project" value="UniProtKB-UniRule"/>
</dbReference>
<feature type="binding site" evidence="12">
    <location>
        <begin position="271"/>
        <end position="273"/>
    </location>
    <ligand>
        <name>substrate</name>
    </ligand>
</feature>
<comment type="function">
    <text evidence="2">Catalyzes the phosphorylation of D-fructose 6-phosphate, the first committing step of glycolysis. Uses inorganic phosphate (PPi) as phosphoryl donor instead of ATP like common ATP-dependent phosphofructokinases (ATP-PFKs), which renders the reaction reversible, and can thus function both in glycolysis and gluconeogenesis. Consistently, PPi-PFK can replace the enzymes of both the forward (ATP-PFK) and reverse (fructose-bisphosphatase (FBPase)) reactions.</text>
</comment>
<feature type="binding site" evidence="12">
    <location>
        <begin position="197"/>
        <end position="200"/>
    </location>
    <ligand>
        <name>ATP</name>
        <dbReference type="ChEBI" id="CHEBI:30616"/>
    </ligand>
</feature>
<dbReference type="InterPro" id="IPR000023">
    <property type="entry name" value="Phosphofructokinase_dom"/>
</dbReference>
<dbReference type="PANTHER" id="PTHR45770">
    <property type="entry name" value="ATP-DEPENDENT 6-PHOSPHOFRUCTOKINASE 1"/>
    <property type="match status" value="1"/>
</dbReference>
<comment type="cofactor">
    <cofactor evidence="1 12">
        <name>Mg(2+)</name>
        <dbReference type="ChEBI" id="CHEBI:18420"/>
    </cofactor>
</comment>
<dbReference type="InterPro" id="IPR035966">
    <property type="entry name" value="PKF_sf"/>
</dbReference>
<feature type="binding site" evidence="12">
    <location>
        <begin position="380"/>
        <end position="383"/>
    </location>
    <ligand>
        <name>substrate</name>
    </ligand>
</feature>
<dbReference type="GO" id="GO:0046872">
    <property type="term" value="F:metal ion binding"/>
    <property type="evidence" value="ECO:0007669"/>
    <property type="project" value="UniProtKB-KW"/>
</dbReference>
<name>A0A7C5EM01_9BACT</name>
<evidence type="ECO:0000259" key="13">
    <source>
        <dbReference type="Pfam" id="PF00365"/>
    </source>
</evidence>
<reference evidence="14" key="1">
    <citation type="journal article" date="2020" name="mSystems">
        <title>Genome- and Community-Level Interaction Insights into Carbon Utilization and Element Cycling Functions of Hydrothermarchaeota in Hydrothermal Sediment.</title>
        <authorList>
            <person name="Zhou Z."/>
            <person name="Liu Y."/>
            <person name="Xu W."/>
            <person name="Pan J."/>
            <person name="Luo Z.H."/>
            <person name="Li M."/>
        </authorList>
    </citation>
    <scope>NUCLEOTIDE SEQUENCE [LARGE SCALE GENOMIC DNA]</scope>
    <source>
        <strain evidence="14">SpSt-853</strain>
    </source>
</reference>
<keyword evidence="6 12" id="KW-0418">Kinase</keyword>
<keyword evidence="3 12" id="KW-0808">Transferase</keyword>
<dbReference type="EC" id="2.7.1.11" evidence="12"/>
<comment type="subunit">
    <text evidence="12">Homodimer.</text>
</comment>
<sequence length="459" mass="50750">MPRAELICIKDERPTTFIHFDTTVPCLGERKVDSPIARTPLFTREGKLVEKSFVDDCERVLVYDSLEYIRQLPPGEEPLTFELAGPRAKIYFDPSKVHCAIATCGGLCPGTNDVIRAIVLELHYLYKVRHIYGVRYGFQGFIPKYGHDLIRLTPEEVVNIHNYGGTILSSSRGPQDIGEIVDALDRLNISILFLIGGDGTLRAANLICEEIAARDLRKSVIVIPKTIDNDIPLVSRSFGFDTAVEMATEAIRAAHTEALGAPNGVGLVKLMGRYAGFVAANAALALREANFVLIPESDFDLEGEHGLLAALERRLDERGHAVILVAEGAGQKFFKQEDLPRDPSGNIKPGDIGQFLAERIKEYFAARKKELNLKYIDPSYMIRSMPANYNDRIYCGFLGQNAVHAGMAGKTAMLVSRWHGHYVHVPIKAAVGKSKEVDLDSPLWRSVLESTGQPPLKNV</sequence>
<dbReference type="InterPro" id="IPR050929">
    <property type="entry name" value="PFKA"/>
</dbReference>
<feature type="binding site" evidence="12">
    <location>
        <position position="106"/>
    </location>
    <ligand>
        <name>ATP</name>
        <dbReference type="ChEBI" id="CHEBI:30616"/>
    </ligand>
</feature>
<evidence type="ECO:0000256" key="10">
    <source>
        <dbReference type="ARBA" id="ARBA00048070"/>
    </source>
</evidence>
<keyword evidence="5 12" id="KW-0547">Nucleotide-binding</keyword>
<dbReference type="SUPFAM" id="SSF53784">
    <property type="entry name" value="Phosphofructokinase"/>
    <property type="match status" value="1"/>
</dbReference>
<feature type="site" description="Important for substrate specificity; cannot use PPi as phosphoryl donor" evidence="12">
    <location>
        <position position="199"/>
    </location>
</feature>
<comment type="similarity">
    <text evidence="12">Belongs to the phosphofructokinase type A (PFKA) family. PPi-dependent PFK group II subfamily. Atypical ATP-dependent clade 'X' sub-subfamily.</text>
</comment>
<protein>
    <recommendedName>
        <fullName evidence="12">ATP-dependent 6-phosphofructokinase</fullName>
        <shortName evidence="12">ATP-PFK</shortName>
        <shortName evidence="12">Phosphofructokinase</shortName>
        <ecNumber evidence="12">2.7.1.11</ecNumber>
    </recommendedName>
    <alternativeName>
        <fullName evidence="12">Phosphohexokinase</fullName>
    </alternativeName>
</protein>
<feature type="binding site" evidence="12">
    <location>
        <position position="327"/>
    </location>
    <ligand>
        <name>substrate</name>
    </ligand>
</feature>
<accession>A0A7C5EM01</accession>
<comment type="caution">
    <text evidence="14">The sequence shown here is derived from an EMBL/GenBank/DDBJ whole genome shotgun (WGS) entry which is preliminary data.</text>
</comment>
<dbReference type="GO" id="GO:0047334">
    <property type="term" value="F:diphosphate-fructose-6-phosphate 1-phosphotransferase activity"/>
    <property type="evidence" value="ECO:0007669"/>
    <property type="project" value="UniProtKB-EC"/>
</dbReference>
<keyword evidence="8 12" id="KW-0460">Magnesium</keyword>
<comment type="pathway">
    <text evidence="12">Carbohydrate degradation; glycolysis; D-glyceraldehyde 3-phosphate and glycerone phosphate from D-glucose: step 3/4.</text>
</comment>
<dbReference type="EMBL" id="DTKJ01000040">
    <property type="protein sequence ID" value="HGZ11676.1"/>
    <property type="molecule type" value="Genomic_DNA"/>
</dbReference>
<evidence type="ECO:0000256" key="3">
    <source>
        <dbReference type="ARBA" id="ARBA00022679"/>
    </source>
</evidence>
<keyword evidence="7 12" id="KW-0067">ATP-binding</keyword>
<dbReference type="Pfam" id="PF00365">
    <property type="entry name" value="PFK"/>
    <property type="match status" value="1"/>
</dbReference>
<comment type="catalytic activity">
    <reaction evidence="11">
        <text>beta-D-fructose 6-phosphate + diphosphate = beta-D-fructose 1,6-bisphosphate + phosphate + H(+)</text>
        <dbReference type="Rhea" id="RHEA:13613"/>
        <dbReference type="ChEBI" id="CHEBI:15378"/>
        <dbReference type="ChEBI" id="CHEBI:32966"/>
        <dbReference type="ChEBI" id="CHEBI:33019"/>
        <dbReference type="ChEBI" id="CHEBI:43474"/>
        <dbReference type="ChEBI" id="CHEBI:57634"/>
        <dbReference type="EC" id="2.7.1.90"/>
    </reaction>
</comment>
<evidence type="ECO:0000256" key="4">
    <source>
        <dbReference type="ARBA" id="ARBA00022723"/>
    </source>
</evidence>
<dbReference type="InterPro" id="IPR022953">
    <property type="entry name" value="ATP_PFK"/>
</dbReference>
<dbReference type="InterPro" id="IPR012004">
    <property type="entry name" value="PyroP-dep_PFK_TP0108"/>
</dbReference>
<evidence type="ECO:0000256" key="7">
    <source>
        <dbReference type="ARBA" id="ARBA00022840"/>
    </source>
</evidence>
<dbReference type="GO" id="GO:0005737">
    <property type="term" value="C:cytoplasm"/>
    <property type="evidence" value="ECO:0007669"/>
    <property type="project" value="UniProtKB-SubCell"/>
</dbReference>
<evidence type="ECO:0000256" key="8">
    <source>
        <dbReference type="ARBA" id="ARBA00022842"/>
    </source>
</evidence>
<dbReference type="Gene3D" id="3.40.50.450">
    <property type="match status" value="1"/>
</dbReference>
<feature type="domain" description="Phosphofructokinase" evidence="13">
    <location>
        <begin position="99"/>
        <end position="405"/>
    </location>
</feature>
<feature type="binding site" evidence="12">
    <location>
        <position position="198"/>
    </location>
    <ligand>
        <name>Mg(2+)</name>
        <dbReference type="ChEBI" id="CHEBI:18420"/>
        <note>catalytic</note>
    </ligand>
</feature>
<gene>
    <name evidence="12" type="primary">pfkA</name>
    <name evidence="14" type="ORF">ENW48_05615</name>
</gene>
<evidence type="ECO:0000256" key="5">
    <source>
        <dbReference type="ARBA" id="ARBA00022741"/>
    </source>
</evidence>
<keyword evidence="12" id="KW-0963">Cytoplasm</keyword>
<evidence type="ECO:0000256" key="2">
    <source>
        <dbReference type="ARBA" id="ARBA00003138"/>
    </source>
</evidence>
<feature type="binding site" evidence="12">
    <location>
        <begin position="226"/>
        <end position="228"/>
    </location>
    <ligand>
        <name>substrate</name>
    </ligand>
</feature>
<dbReference type="GO" id="GO:0005524">
    <property type="term" value="F:ATP binding"/>
    <property type="evidence" value="ECO:0007669"/>
    <property type="project" value="UniProtKB-KW"/>
</dbReference>
<comment type="subcellular location">
    <subcellularLocation>
        <location evidence="12">Cytoplasm</location>
    </subcellularLocation>
</comment>
<proteinExistence type="inferred from homology"/>
<comment type="function">
    <text evidence="12">Catalyzes the phosphorylation of D-fructose 6-phosphate to fructose 1,6-bisphosphate by ATP, the first committing step of glycolysis.</text>
</comment>
<dbReference type="NCBIfam" id="NF005301">
    <property type="entry name" value="PRK06830.1"/>
    <property type="match status" value="1"/>
</dbReference>
<feature type="active site" description="Proton acceptor" evidence="12">
    <location>
        <position position="228"/>
    </location>
</feature>
<evidence type="ECO:0000256" key="6">
    <source>
        <dbReference type="ARBA" id="ARBA00022777"/>
    </source>
</evidence>
<dbReference type="HAMAP" id="MF_01981">
    <property type="entry name" value="Phosphofructokinase_II_X"/>
    <property type="match status" value="1"/>
</dbReference>
<keyword evidence="4 12" id="KW-0479">Metal-binding</keyword>
<dbReference type="PRINTS" id="PR00476">
    <property type="entry name" value="PHFRCTKINASE"/>
</dbReference>
<dbReference type="GO" id="GO:0006002">
    <property type="term" value="P:fructose 6-phosphate metabolic process"/>
    <property type="evidence" value="ECO:0007669"/>
    <property type="project" value="InterPro"/>
</dbReference>
<dbReference type="AlphaFoldDB" id="A0A7C5EM01"/>
<dbReference type="PIRSF" id="PIRSF000534">
    <property type="entry name" value="PPi_PFK_TP0108"/>
    <property type="match status" value="1"/>
</dbReference>